<proteinExistence type="predicted"/>
<accession>Q24FU3</accession>
<evidence type="ECO:0000313" key="8">
    <source>
        <dbReference type="EMBL" id="EAS06667.1"/>
    </source>
</evidence>
<evidence type="ECO:0000256" key="3">
    <source>
        <dbReference type="ARBA" id="ARBA00022737"/>
    </source>
</evidence>
<organism evidence="8 9">
    <name type="scientific">Tetrahymena thermophila (strain SB210)</name>
    <dbReference type="NCBI Taxonomy" id="312017"/>
    <lineage>
        <taxon>Eukaryota</taxon>
        <taxon>Sar</taxon>
        <taxon>Alveolata</taxon>
        <taxon>Ciliophora</taxon>
        <taxon>Intramacronucleata</taxon>
        <taxon>Oligohymenophorea</taxon>
        <taxon>Hymenostomatida</taxon>
        <taxon>Tetrahymenina</taxon>
        <taxon>Tetrahymenidae</taxon>
        <taxon>Tetrahymena</taxon>
    </lineage>
</organism>
<dbReference type="OMA" id="AWEPYHR"/>
<evidence type="ECO:0000259" key="7">
    <source>
        <dbReference type="Pfam" id="PF08154"/>
    </source>
</evidence>
<evidence type="ECO:0000256" key="4">
    <source>
        <dbReference type="ARBA" id="ARBA00023242"/>
    </source>
</evidence>
<dbReference type="PRINTS" id="PR00319">
    <property type="entry name" value="GPROTEINB"/>
</dbReference>
<dbReference type="Proteomes" id="UP000009168">
    <property type="component" value="Unassembled WGS sequence"/>
</dbReference>
<name>Q24FU3_TETTS</name>
<dbReference type="InterPro" id="IPR001632">
    <property type="entry name" value="WD40_G-protein_beta-like"/>
</dbReference>
<dbReference type="GeneID" id="7832897"/>
<dbReference type="HOGENOM" id="CLU_000288_57_16_1"/>
<dbReference type="EMBL" id="GG662264">
    <property type="protein sequence ID" value="EAS06667.1"/>
    <property type="molecule type" value="Genomic_DNA"/>
</dbReference>
<dbReference type="PROSITE" id="PS50294">
    <property type="entry name" value="WD_REPEATS_REGION"/>
    <property type="match status" value="6"/>
</dbReference>
<dbReference type="PRINTS" id="PR00320">
    <property type="entry name" value="GPROTEINBRPT"/>
</dbReference>
<dbReference type="GO" id="GO:0000027">
    <property type="term" value="P:ribosomal large subunit assembly"/>
    <property type="evidence" value="ECO:0007669"/>
    <property type="project" value="TreeGrafter"/>
</dbReference>
<evidence type="ECO:0000313" key="9">
    <source>
        <dbReference type="Proteomes" id="UP000009168"/>
    </source>
</evidence>
<dbReference type="AlphaFoldDB" id="Q24FU3"/>
<dbReference type="Gene3D" id="2.130.10.10">
    <property type="entry name" value="YVTN repeat-like/Quinoprotein amine dehydrogenase"/>
    <property type="match status" value="1"/>
</dbReference>
<dbReference type="CDD" id="cd00200">
    <property type="entry name" value="WD40"/>
    <property type="match status" value="1"/>
</dbReference>
<dbReference type="OrthoDB" id="10267436at2759"/>
<dbReference type="eggNOG" id="KOG0271">
    <property type="taxonomic scope" value="Eukaryota"/>
</dbReference>
<dbReference type="InParanoid" id="Q24FU3"/>
<dbReference type="InterPro" id="IPR019775">
    <property type="entry name" value="WD40_repeat_CS"/>
</dbReference>
<dbReference type="GO" id="GO:0005730">
    <property type="term" value="C:nucleolus"/>
    <property type="evidence" value="ECO:0007669"/>
    <property type="project" value="UniProtKB-SubCell"/>
</dbReference>
<protein>
    <submittedName>
        <fullName evidence="8">Notchless-like protein</fullName>
    </submittedName>
</protein>
<feature type="repeat" description="WD" evidence="5">
    <location>
        <begin position="461"/>
        <end position="494"/>
    </location>
</feature>
<dbReference type="PROSITE" id="PS00678">
    <property type="entry name" value="WD_REPEATS_1"/>
    <property type="match status" value="1"/>
</dbReference>
<feature type="repeat" description="WD" evidence="5">
    <location>
        <begin position="168"/>
        <end position="209"/>
    </location>
</feature>
<evidence type="ECO:0000256" key="6">
    <source>
        <dbReference type="SAM" id="MobiDB-lite"/>
    </source>
</evidence>
<feature type="domain" description="NLE" evidence="7">
    <location>
        <begin position="31"/>
        <end position="90"/>
    </location>
</feature>
<dbReference type="InterPro" id="IPR020472">
    <property type="entry name" value="WD40_PAC1"/>
</dbReference>
<dbReference type="SMART" id="SM00320">
    <property type="entry name" value="WD40"/>
    <property type="match status" value="8"/>
</dbReference>
<dbReference type="InterPro" id="IPR015943">
    <property type="entry name" value="WD40/YVTN_repeat-like_dom_sf"/>
</dbReference>
<dbReference type="PROSITE" id="PS50082">
    <property type="entry name" value="WD_REPEATS_2"/>
    <property type="match status" value="8"/>
</dbReference>
<keyword evidence="9" id="KW-1185">Reference proteome</keyword>
<dbReference type="InterPro" id="IPR012972">
    <property type="entry name" value="NLE"/>
</dbReference>
<feature type="region of interest" description="Disordered" evidence="6">
    <location>
        <begin position="1"/>
        <end position="23"/>
    </location>
</feature>
<dbReference type="SUPFAM" id="SSF50978">
    <property type="entry name" value="WD40 repeat-like"/>
    <property type="match status" value="1"/>
</dbReference>
<dbReference type="KEGG" id="tet:TTHERM_00941520"/>
<dbReference type="Pfam" id="PF08154">
    <property type="entry name" value="NLE"/>
    <property type="match status" value="1"/>
</dbReference>
<feature type="repeat" description="WD" evidence="5">
    <location>
        <begin position="211"/>
        <end position="251"/>
    </location>
</feature>
<dbReference type="FunCoup" id="Q24FU3">
    <property type="interactions" value="384"/>
</dbReference>
<gene>
    <name evidence="8" type="ORF">TTHERM_00941520</name>
</gene>
<feature type="repeat" description="WD" evidence="5">
    <location>
        <begin position="353"/>
        <end position="366"/>
    </location>
</feature>
<comment type="subcellular location">
    <subcellularLocation>
        <location evidence="1">Nucleus</location>
        <location evidence="1">Nucleolus</location>
    </subcellularLocation>
</comment>
<evidence type="ECO:0000256" key="5">
    <source>
        <dbReference type="PROSITE-ProRule" id="PRU00221"/>
    </source>
</evidence>
<evidence type="ECO:0000256" key="2">
    <source>
        <dbReference type="ARBA" id="ARBA00022574"/>
    </source>
</evidence>
<dbReference type="STRING" id="312017.Q24FU3"/>
<keyword evidence="2 5" id="KW-0853">WD repeat</keyword>
<reference evidence="9" key="1">
    <citation type="journal article" date="2006" name="PLoS Biol.">
        <title>Macronuclear genome sequence of the ciliate Tetrahymena thermophila, a model eukaryote.</title>
        <authorList>
            <person name="Eisen J.A."/>
            <person name="Coyne R.S."/>
            <person name="Wu M."/>
            <person name="Wu D."/>
            <person name="Thiagarajan M."/>
            <person name="Wortman J.R."/>
            <person name="Badger J.H."/>
            <person name="Ren Q."/>
            <person name="Amedeo P."/>
            <person name="Jones K.M."/>
            <person name="Tallon L.J."/>
            <person name="Delcher A.L."/>
            <person name="Salzberg S.L."/>
            <person name="Silva J.C."/>
            <person name="Haas B.J."/>
            <person name="Majoros W.H."/>
            <person name="Farzad M."/>
            <person name="Carlton J.M."/>
            <person name="Smith R.K. Jr."/>
            <person name="Garg J."/>
            <person name="Pearlman R.E."/>
            <person name="Karrer K.M."/>
            <person name="Sun L."/>
            <person name="Manning G."/>
            <person name="Elde N.C."/>
            <person name="Turkewitz A.P."/>
            <person name="Asai D.J."/>
            <person name="Wilkes D.E."/>
            <person name="Wang Y."/>
            <person name="Cai H."/>
            <person name="Collins K."/>
            <person name="Stewart B.A."/>
            <person name="Lee S.R."/>
            <person name="Wilamowska K."/>
            <person name="Weinberg Z."/>
            <person name="Ruzzo W.L."/>
            <person name="Wloga D."/>
            <person name="Gaertig J."/>
            <person name="Frankel J."/>
            <person name="Tsao C.-C."/>
            <person name="Gorovsky M.A."/>
            <person name="Keeling P.J."/>
            <person name="Waller R.F."/>
            <person name="Patron N.J."/>
            <person name="Cherry J.M."/>
            <person name="Stover N.A."/>
            <person name="Krieger C.J."/>
            <person name="del Toro C."/>
            <person name="Ryder H.F."/>
            <person name="Williamson S.C."/>
            <person name="Barbeau R.A."/>
            <person name="Hamilton E.P."/>
            <person name="Orias E."/>
        </authorList>
    </citation>
    <scope>NUCLEOTIDE SEQUENCE [LARGE SCALE GENOMIC DNA]</scope>
    <source>
        <strain evidence="9">SB210</strain>
    </source>
</reference>
<feature type="repeat" description="WD" evidence="5">
    <location>
        <begin position="125"/>
        <end position="166"/>
    </location>
</feature>
<dbReference type="Pfam" id="PF00400">
    <property type="entry name" value="WD40"/>
    <property type="match status" value="8"/>
</dbReference>
<keyword evidence="3" id="KW-0677">Repeat</keyword>
<dbReference type="InterPro" id="IPR036322">
    <property type="entry name" value="WD40_repeat_dom_sf"/>
</dbReference>
<evidence type="ECO:0000256" key="1">
    <source>
        <dbReference type="ARBA" id="ARBA00004604"/>
    </source>
</evidence>
<keyword evidence="4" id="KW-0539">Nucleus</keyword>
<sequence>MDPTKKLKTESNPDGIQQEKKNEIDDAEKKIYIQFKNAEGEKVDNILQVPLTTKAKELEAMINEILQNDEEKLYTFFYGTHEIKTSIDDFAKKMKNFSTEVTLDITFHPQSLFFVRPITRQSSSLPGHTDSVLSVQFSPDGQNLASGSGDTTVRFWDVNTELPKETGKGGHRNWVLVIQWSPNGKMLASGDMNGDICLWDPETGKQIGLTMKGHNKWITSISWEPLHMNKDCELFASASKDASIRIWSSRSQQCCICFGGHSKSITKVLWGGQGLIYSSSEDTTIKVWKKDGSMEKELKGHAHWVNTICLSTEHALRTGYFDEKGEILENPEDQQKKALEKYTKLKGSKNERLVSGSDDNTLYMWDPVDSRKPIIRLTGHTKPVNHVQFSPDGRYFISASFDKNLKLWDGFNGAYIASFRGHVASVYQIAWSPDNRLFVSGSKDSTMKVWDIKTKKLMFDLPGHADEVYGVDWSPDGLKVCSGGKDKLLKIWKN</sequence>
<dbReference type="PANTHER" id="PTHR19848:SF0">
    <property type="entry name" value="NOTCHLESS PROTEIN HOMOLOG 1"/>
    <property type="match status" value="1"/>
</dbReference>
<feature type="repeat" description="WD" evidence="5">
    <location>
        <begin position="377"/>
        <end position="409"/>
    </location>
</feature>
<feature type="repeat" description="WD" evidence="5">
    <location>
        <begin position="419"/>
        <end position="460"/>
    </location>
</feature>
<dbReference type="InterPro" id="IPR001680">
    <property type="entry name" value="WD40_rpt"/>
</dbReference>
<dbReference type="PANTHER" id="PTHR19848">
    <property type="entry name" value="WD40 REPEAT PROTEIN"/>
    <property type="match status" value="1"/>
</dbReference>
<feature type="repeat" description="WD" evidence="5">
    <location>
        <begin position="258"/>
        <end position="289"/>
    </location>
</feature>
<dbReference type="RefSeq" id="XP_001026912.1">
    <property type="nucleotide sequence ID" value="XM_001026912.1"/>
</dbReference>